<dbReference type="KEGG" id="als:DJ013_18510"/>
<keyword evidence="1 5" id="KW-0489">Methyltransferase</keyword>
<keyword evidence="3" id="KW-0175">Coiled coil</keyword>
<sequence length="313" mass="35628">MSQFEKDVKDGLSRSPKYLSSKYFYDKKGDELFVQIMNMPEYYLTRAEFEIFKEQTTEIIESLGVRPDSYFELVELGAGDGTKTKELLKVLVNQGFKFDYVPVDISSNALNQLQSSLKEEMEELSVKIRKGDYFEVLESLKFTNTPKVILFLGSNIGNLEDEQAHQFMNELAAVLNSGDKLLLGVDLIKAEEVVLPAYNDKAGITKAFNLNLLSRINNELDANFDIENFTHQPEYSETTGIAKSFLVSTKAQSVKINGSGTFEFKAGEKIHTEISRKYSDEIIVKITKNTKFRLQEKLQDSKGYFADYILVRD</sequence>
<dbReference type="PANTHER" id="PTHR43397">
    <property type="entry name" value="ERGOTHIONEINE BIOSYNTHESIS PROTEIN 1"/>
    <property type="match status" value="1"/>
</dbReference>
<name>A0A2Z4GFM7_9BACT</name>
<dbReference type="InterPro" id="IPR029063">
    <property type="entry name" value="SAM-dependent_MTases_sf"/>
</dbReference>
<dbReference type="Gene3D" id="3.40.50.150">
    <property type="entry name" value="Vaccinia Virus protein VP39"/>
    <property type="match status" value="1"/>
</dbReference>
<protein>
    <submittedName>
        <fullName evidence="5">L-histidine N(Alpha)-methyltransferase</fullName>
    </submittedName>
</protein>
<dbReference type="InterPro" id="IPR017804">
    <property type="entry name" value="MeTrfase_EgtD-like"/>
</dbReference>
<dbReference type="PIRSF" id="PIRSF018005">
    <property type="entry name" value="UCP018005"/>
    <property type="match status" value="1"/>
</dbReference>
<gene>
    <name evidence="5" type="primary">egtD</name>
    <name evidence="5" type="ORF">DJ013_18510</name>
</gene>
<dbReference type="EMBL" id="CP029480">
    <property type="protein sequence ID" value="AWW00051.1"/>
    <property type="molecule type" value="Genomic_DNA"/>
</dbReference>
<dbReference type="RefSeq" id="WP_111373418.1">
    <property type="nucleotide sequence ID" value="NZ_CP029480.1"/>
</dbReference>
<dbReference type="InterPro" id="IPR019257">
    <property type="entry name" value="MeTrfase_dom"/>
</dbReference>
<evidence type="ECO:0000313" key="6">
    <source>
        <dbReference type="Proteomes" id="UP000249873"/>
    </source>
</evidence>
<evidence type="ECO:0000256" key="2">
    <source>
        <dbReference type="ARBA" id="ARBA00022679"/>
    </source>
</evidence>
<dbReference type="Pfam" id="PF10017">
    <property type="entry name" value="Methyltransf_33"/>
    <property type="match status" value="1"/>
</dbReference>
<dbReference type="SUPFAM" id="SSF53335">
    <property type="entry name" value="S-adenosyl-L-methionine-dependent methyltransferases"/>
    <property type="match status" value="1"/>
</dbReference>
<reference evidence="5 6" key="1">
    <citation type="submission" date="2018-05" db="EMBL/GenBank/DDBJ databases">
        <title>Complete genome sequence of Arcticibacterium luteifluviistationis SM1504T, a cytophagaceae bacterium isolated from Arctic surface seawater.</title>
        <authorList>
            <person name="Li Y."/>
            <person name="Qin Q.-L."/>
        </authorList>
    </citation>
    <scope>NUCLEOTIDE SEQUENCE [LARGE SCALE GENOMIC DNA]</scope>
    <source>
        <strain evidence="5 6">SM1504</strain>
    </source>
</reference>
<dbReference type="InterPro" id="IPR051128">
    <property type="entry name" value="EgtD_Methyltrsf_superfamily"/>
</dbReference>
<dbReference type="Proteomes" id="UP000249873">
    <property type="component" value="Chromosome"/>
</dbReference>
<keyword evidence="2 5" id="KW-0808">Transferase</keyword>
<evidence type="ECO:0000313" key="5">
    <source>
        <dbReference type="EMBL" id="AWW00051.1"/>
    </source>
</evidence>
<dbReference type="OrthoDB" id="5289726at2"/>
<dbReference type="GO" id="GO:0032259">
    <property type="term" value="P:methylation"/>
    <property type="evidence" value="ECO:0007669"/>
    <property type="project" value="UniProtKB-KW"/>
</dbReference>
<feature type="coiled-coil region" evidence="3">
    <location>
        <begin position="103"/>
        <end position="130"/>
    </location>
</feature>
<dbReference type="GO" id="GO:0008168">
    <property type="term" value="F:methyltransferase activity"/>
    <property type="evidence" value="ECO:0007669"/>
    <property type="project" value="UniProtKB-KW"/>
</dbReference>
<organism evidence="5 6">
    <name type="scientific">Arcticibacterium luteifluviistationis</name>
    <dbReference type="NCBI Taxonomy" id="1784714"/>
    <lineage>
        <taxon>Bacteria</taxon>
        <taxon>Pseudomonadati</taxon>
        <taxon>Bacteroidota</taxon>
        <taxon>Cytophagia</taxon>
        <taxon>Cytophagales</taxon>
        <taxon>Leadbetterellaceae</taxon>
        <taxon>Arcticibacterium</taxon>
    </lineage>
</organism>
<dbReference type="NCBIfam" id="TIGR03438">
    <property type="entry name" value="egtD_ergothio"/>
    <property type="match status" value="1"/>
</dbReference>
<evidence type="ECO:0000259" key="4">
    <source>
        <dbReference type="Pfam" id="PF10017"/>
    </source>
</evidence>
<evidence type="ECO:0000256" key="1">
    <source>
        <dbReference type="ARBA" id="ARBA00022603"/>
    </source>
</evidence>
<dbReference type="PANTHER" id="PTHR43397:SF1">
    <property type="entry name" value="ERGOTHIONEINE BIOSYNTHESIS PROTEIN 1"/>
    <property type="match status" value="1"/>
</dbReference>
<evidence type="ECO:0000256" key="3">
    <source>
        <dbReference type="SAM" id="Coils"/>
    </source>
</evidence>
<keyword evidence="6" id="KW-1185">Reference proteome</keyword>
<dbReference type="InterPro" id="IPR035094">
    <property type="entry name" value="EgtD"/>
</dbReference>
<dbReference type="AlphaFoldDB" id="A0A2Z4GFM7"/>
<accession>A0A2Z4GFM7</accession>
<feature type="domain" description="Histidine-specific methyltransferase SAM-dependent" evidence="4">
    <location>
        <begin position="4"/>
        <end position="310"/>
    </location>
</feature>
<proteinExistence type="predicted"/>